<protein>
    <recommendedName>
        <fullName evidence="5">Tox-PL domain-containing protein</fullName>
    </recommendedName>
</protein>
<gene>
    <name evidence="3" type="ORF">MNR06_07485</name>
</gene>
<evidence type="ECO:0000256" key="1">
    <source>
        <dbReference type="SAM" id="MobiDB-lite"/>
    </source>
</evidence>
<keyword evidence="4" id="KW-1185">Reference proteome</keyword>
<organism evidence="3 4">
    <name type="scientific">Bdellovibrio reynosensis</name>
    <dbReference type="NCBI Taxonomy" id="2835041"/>
    <lineage>
        <taxon>Bacteria</taxon>
        <taxon>Pseudomonadati</taxon>
        <taxon>Bdellovibrionota</taxon>
        <taxon>Bdellovibrionia</taxon>
        <taxon>Bdellovibrionales</taxon>
        <taxon>Pseudobdellovibrionaceae</taxon>
        <taxon>Bdellovibrio</taxon>
    </lineage>
</organism>
<evidence type="ECO:0008006" key="5">
    <source>
        <dbReference type="Google" id="ProtNLM"/>
    </source>
</evidence>
<sequence length="375" mass="41730">MSLFSRCLHIFLAVLIFSSSAFGAWEELQDLVVTGDLNGRSSLDFRKKARNVQFLVPQGSEGTVVETRKLAKTGSYGIKVRLTKVGESKAKNLPKVGDETWVYFSQKDPWLTLKDKEGAEVQDPEVALTSKAIKDGEGLPAEGTVTPHLPTKDEVLREQKPEPAPVSEDPNLAKNSDPTKTEGSFCAECSTTQPGTTEQNRKDIGEVAKEVDSTPRPQPRPQVADIPSEKWKNFPSVARYSTSRSVEKSIKYGMRNKEARSKKLCYRYVKRAILGGDLVNDYLPGAKAVNAVGDLKRRGFINMMEDPRYKKLIKNPQDAPKGAILVYRHGTDRKHAGHAEIKTDWGSKGGYVSDFYRPTSRPLYNRVLVGVMIKE</sequence>
<feature type="compositionally biased region" description="Polar residues" evidence="1">
    <location>
        <begin position="173"/>
        <end position="182"/>
    </location>
</feature>
<accession>A0ABY4CFY6</accession>
<dbReference type="Proteomes" id="UP000830116">
    <property type="component" value="Chromosome"/>
</dbReference>
<dbReference type="RefSeq" id="WP_243540601.1">
    <property type="nucleotide sequence ID" value="NZ_CP093442.1"/>
</dbReference>
<dbReference type="EMBL" id="CP093442">
    <property type="protein sequence ID" value="UOF02792.1"/>
    <property type="molecule type" value="Genomic_DNA"/>
</dbReference>
<feature type="compositionally biased region" description="Polar residues" evidence="1">
    <location>
        <begin position="189"/>
        <end position="198"/>
    </location>
</feature>
<evidence type="ECO:0000256" key="2">
    <source>
        <dbReference type="SAM" id="SignalP"/>
    </source>
</evidence>
<proteinExistence type="predicted"/>
<reference evidence="3" key="1">
    <citation type="submission" date="2022-03" db="EMBL/GenBank/DDBJ databases">
        <title>Genome Identification and Characterization of new species Bdellovibrio reynosense LBG001 sp. nov. from a Mexico soil sample.</title>
        <authorList>
            <person name="Camilli A."/>
            <person name="Ajao Y."/>
            <person name="Guo X."/>
        </authorList>
    </citation>
    <scope>NUCLEOTIDE SEQUENCE</scope>
    <source>
        <strain evidence="3">LBG001</strain>
    </source>
</reference>
<evidence type="ECO:0000313" key="3">
    <source>
        <dbReference type="EMBL" id="UOF02792.1"/>
    </source>
</evidence>
<keyword evidence="2" id="KW-0732">Signal</keyword>
<feature type="signal peptide" evidence="2">
    <location>
        <begin position="1"/>
        <end position="23"/>
    </location>
</feature>
<name>A0ABY4CFY6_9BACT</name>
<evidence type="ECO:0000313" key="4">
    <source>
        <dbReference type="Proteomes" id="UP000830116"/>
    </source>
</evidence>
<feature type="chain" id="PRO_5045700180" description="Tox-PL domain-containing protein" evidence="2">
    <location>
        <begin position="24"/>
        <end position="375"/>
    </location>
</feature>
<feature type="compositionally biased region" description="Basic and acidic residues" evidence="1">
    <location>
        <begin position="150"/>
        <end position="161"/>
    </location>
</feature>
<feature type="region of interest" description="Disordered" evidence="1">
    <location>
        <begin position="134"/>
        <end position="200"/>
    </location>
</feature>
<dbReference type="Gene3D" id="3.90.1720.10">
    <property type="entry name" value="endopeptidase domain like (from Nostoc punctiforme)"/>
    <property type="match status" value="1"/>
</dbReference>